<evidence type="ECO:0000256" key="16">
    <source>
        <dbReference type="ARBA" id="ARBA00023136"/>
    </source>
</evidence>
<evidence type="ECO:0000313" key="19">
    <source>
        <dbReference type="EMBL" id="SIS77567.1"/>
    </source>
</evidence>
<feature type="transmembrane region" description="Helical" evidence="17">
    <location>
        <begin position="429"/>
        <end position="448"/>
    </location>
</feature>
<dbReference type="InterPro" id="IPR023298">
    <property type="entry name" value="ATPase_P-typ_TM_dom_sf"/>
</dbReference>
<dbReference type="InterPro" id="IPR036163">
    <property type="entry name" value="HMA_dom_sf"/>
</dbReference>
<dbReference type="PROSITE" id="PS00154">
    <property type="entry name" value="ATPASE_E1_E2"/>
    <property type="match status" value="1"/>
</dbReference>
<dbReference type="GO" id="GO:0043682">
    <property type="term" value="F:P-type divalent copper transporter activity"/>
    <property type="evidence" value="ECO:0007669"/>
    <property type="project" value="TreeGrafter"/>
</dbReference>
<evidence type="ECO:0000256" key="8">
    <source>
        <dbReference type="ARBA" id="ARBA00022741"/>
    </source>
</evidence>
<dbReference type="EMBL" id="FTOM01000004">
    <property type="protein sequence ID" value="SIS77567.1"/>
    <property type="molecule type" value="Genomic_DNA"/>
</dbReference>
<dbReference type="InterPro" id="IPR023214">
    <property type="entry name" value="HAD_sf"/>
</dbReference>
<dbReference type="GO" id="GO:0055070">
    <property type="term" value="P:copper ion homeostasis"/>
    <property type="evidence" value="ECO:0007669"/>
    <property type="project" value="TreeGrafter"/>
</dbReference>
<dbReference type="PROSITE" id="PS50846">
    <property type="entry name" value="HMA_2"/>
    <property type="match status" value="2"/>
</dbReference>
<dbReference type="NCBIfam" id="TIGR01525">
    <property type="entry name" value="ATPase-IB_hvy"/>
    <property type="match status" value="1"/>
</dbReference>
<evidence type="ECO:0000256" key="5">
    <source>
        <dbReference type="ARBA" id="ARBA00022692"/>
    </source>
</evidence>
<feature type="domain" description="HMA" evidence="18">
    <location>
        <begin position="13"/>
        <end position="78"/>
    </location>
</feature>
<dbReference type="GO" id="GO:0005524">
    <property type="term" value="F:ATP binding"/>
    <property type="evidence" value="ECO:0007669"/>
    <property type="project" value="UniProtKB-UniRule"/>
</dbReference>
<dbReference type="PANTHER" id="PTHR43520:SF8">
    <property type="entry name" value="P-TYPE CU(+) TRANSPORTER"/>
    <property type="match status" value="1"/>
</dbReference>
<dbReference type="SUPFAM" id="SSF81653">
    <property type="entry name" value="Calcium ATPase, transduction domain A"/>
    <property type="match status" value="1"/>
</dbReference>
<dbReference type="AlphaFoldDB" id="A0A1N7LUP5"/>
<dbReference type="InterPro" id="IPR006121">
    <property type="entry name" value="HMA_dom"/>
</dbReference>
<dbReference type="InterPro" id="IPR059000">
    <property type="entry name" value="ATPase_P-type_domA"/>
</dbReference>
<keyword evidence="6 17" id="KW-0479">Metal-binding</keyword>
<dbReference type="STRING" id="407234.SAMN05421795_104143"/>
<feature type="transmembrane region" description="Helical" evidence="17">
    <location>
        <begin position="209"/>
        <end position="232"/>
    </location>
</feature>
<keyword evidence="3" id="KW-0813">Transport</keyword>
<dbReference type="Gene3D" id="3.30.70.100">
    <property type="match status" value="2"/>
</dbReference>
<keyword evidence="8 17" id="KW-0547">Nucleotide-binding</keyword>
<keyword evidence="4 17" id="KW-1003">Cell membrane</keyword>
<feature type="transmembrane region" description="Helical" evidence="17">
    <location>
        <begin position="454"/>
        <end position="481"/>
    </location>
</feature>
<accession>A0A1N7LUP5</accession>
<evidence type="ECO:0000256" key="13">
    <source>
        <dbReference type="ARBA" id="ARBA00022989"/>
    </source>
</evidence>
<evidence type="ECO:0000256" key="17">
    <source>
        <dbReference type="RuleBase" id="RU362081"/>
    </source>
</evidence>
<dbReference type="InterPro" id="IPR023299">
    <property type="entry name" value="ATPase_P-typ_cyto_dom_N"/>
</dbReference>
<dbReference type="SUPFAM" id="SSF55008">
    <property type="entry name" value="HMA, heavy metal-associated domain"/>
    <property type="match status" value="2"/>
</dbReference>
<evidence type="ECO:0000256" key="12">
    <source>
        <dbReference type="ARBA" id="ARBA00022967"/>
    </source>
</evidence>
<comment type="similarity">
    <text evidence="2 17">Belongs to the cation transport ATPase (P-type) (TC 3.A.3) family. Type IB subfamily.</text>
</comment>
<keyword evidence="10 17" id="KW-0067">ATP-binding</keyword>
<dbReference type="InterPro" id="IPR044492">
    <property type="entry name" value="P_typ_ATPase_HD_dom"/>
</dbReference>
<keyword evidence="13 17" id="KW-1133">Transmembrane helix</keyword>
<proteinExistence type="inferred from homology"/>
<dbReference type="NCBIfam" id="TIGR00003">
    <property type="entry name" value="copper ion binding protein"/>
    <property type="match status" value="1"/>
</dbReference>
<evidence type="ECO:0000256" key="3">
    <source>
        <dbReference type="ARBA" id="ARBA00022448"/>
    </source>
</evidence>
<dbReference type="InterPro" id="IPR006122">
    <property type="entry name" value="HMA_Cu_ion-bd"/>
</dbReference>
<evidence type="ECO:0000256" key="14">
    <source>
        <dbReference type="ARBA" id="ARBA00023008"/>
    </source>
</evidence>
<keyword evidence="16 17" id="KW-0472">Membrane</keyword>
<dbReference type="InterPro" id="IPR036412">
    <property type="entry name" value="HAD-like_sf"/>
</dbReference>
<evidence type="ECO:0000256" key="11">
    <source>
        <dbReference type="ARBA" id="ARBA00022842"/>
    </source>
</evidence>
<dbReference type="Pfam" id="PF00403">
    <property type="entry name" value="HMA"/>
    <property type="match status" value="2"/>
</dbReference>
<dbReference type="Proteomes" id="UP000186098">
    <property type="component" value="Unassembled WGS sequence"/>
</dbReference>
<dbReference type="SUPFAM" id="SSF56784">
    <property type="entry name" value="HAD-like"/>
    <property type="match status" value="1"/>
</dbReference>
<dbReference type="Pfam" id="PF00702">
    <property type="entry name" value="Hydrolase"/>
    <property type="match status" value="1"/>
</dbReference>
<protein>
    <submittedName>
        <fullName evidence="19">Cu+-exporting ATPase</fullName>
    </submittedName>
</protein>
<dbReference type="InterPro" id="IPR008250">
    <property type="entry name" value="ATPase_P-typ_transduc_dom_A_sf"/>
</dbReference>
<name>A0A1N7LUP5_9RHOB</name>
<evidence type="ECO:0000256" key="7">
    <source>
        <dbReference type="ARBA" id="ARBA00022737"/>
    </source>
</evidence>
<keyword evidence="15" id="KW-0406">Ion transport</keyword>
<evidence type="ECO:0000256" key="4">
    <source>
        <dbReference type="ARBA" id="ARBA00022475"/>
    </source>
</evidence>
<keyword evidence="20" id="KW-1185">Reference proteome</keyword>
<keyword evidence="9" id="KW-0187">Copper transport</keyword>
<feature type="transmembrane region" description="Helical" evidence="17">
    <location>
        <begin position="796"/>
        <end position="814"/>
    </location>
</feature>
<dbReference type="SFLD" id="SFLDF00027">
    <property type="entry name" value="p-type_atpase"/>
    <property type="match status" value="1"/>
</dbReference>
<keyword evidence="14" id="KW-0186">Copper</keyword>
<evidence type="ECO:0000259" key="18">
    <source>
        <dbReference type="PROSITE" id="PS50846"/>
    </source>
</evidence>
<dbReference type="CDD" id="cd02094">
    <property type="entry name" value="P-type_ATPase_Cu-like"/>
    <property type="match status" value="1"/>
</dbReference>
<evidence type="ECO:0000256" key="15">
    <source>
        <dbReference type="ARBA" id="ARBA00023065"/>
    </source>
</evidence>
<dbReference type="InterPro" id="IPR017969">
    <property type="entry name" value="Heavy-metal-associated_CS"/>
</dbReference>
<dbReference type="Gene3D" id="3.40.1110.10">
    <property type="entry name" value="Calcium-transporting ATPase, cytoplasmic domain N"/>
    <property type="match status" value="1"/>
</dbReference>
<feature type="transmembrane region" description="Helical" evidence="17">
    <location>
        <begin position="172"/>
        <end position="197"/>
    </location>
</feature>
<comment type="subcellular location">
    <subcellularLocation>
        <location evidence="1">Cell membrane</location>
        <topology evidence="1">Multi-pass membrane protein</topology>
    </subcellularLocation>
</comment>
<evidence type="ECO:0000256" key="2">
    <source>
        <dbReference type="ARBA" id="ARBA00006024"/>
    </source>
</evidence>
<evidence type="ECO:0000256" key="9">
    <source>
        <dbReference type="ARBA" id="ARBA00022796"/>
    </source>
</evidence>
<dbReference type="SFLD" id="SFLDG00002">
    <property type="entry name" value="C1.7:_P-type_atpase_like"/>
    <property type="match status" value="1"/>
</dbReference>
<organism evidence="19 20">
    <name type="scientific">Phaeovulum vinaykumarii</name>
    <dbReference type="NCBI Taxonomy" id="407234"/>
    <lineage>
        <taxon>Bacteria</taxon>
        <taxon>Pseudomonadati</taxon>
        <taxon>Pseudomonadota</taxon>
        <taxon>Alphaproteobacteria</taxon>
        <taxon>Rhodobacterales</taxon>
        <taxon>Paracoccaceae</taxon>
        <taxon>Phaeovulum</taxon>
    </lineage>
</organism>
<evidence type="ECO:0000256" key="6">
    <source>
        <dbReference type="ARBA" id="ARBA00022723"/>
    </source>
</evidence>
<dbReference type="PROSITE" id="PS01047">
    <property type="entry name" value="HMA_1"/>
    <property type="match status" value="1"/>
</dbReference>
<dbReference type="PRINTS" id="PR00119">
    <property type="entry name" value="CATATPASE"/>
</dbReference>
<dbReference type="PANTHER" id="PTHR43520">
    <property type="entry name" value="ATP7, ISOFORM B"/>
    <property type="match status" value="1"/>
</dbReference>
<keyword evidence="7" id="KW-0677">Repeat</keyword>
<reference evidence="20" key="1">
    <citation type="submission" date="2017-01" db="EMBL/GenBank/DDBJ databases">
        <authorList>
            <person name="Varghese N."/>
            <person name="Submissions S."/>
        </authorList>
    </citation>
    <scope>NUCLEOTIDE SEQUENCE [LARGE SCALE GENOMIC DNA]</scope>
    <source>
        <strain evidence="20">DSM 18714</strain>
    </source>
</reference>
<dbReference type="InterPro" id="IPR001757">
    <property type="entry name" value="P_typ_ATPase"/>
</dbReference>
<evidence type="ECO:0000256" key="1">
    <source>
        <dbReference type="ARBA" id="ARBA00004651"/>
    </source>
</evidence>
<dbReference type="SFLD" id="SFLDS00003">
    <property type="entry name" value="Haloacid_Dehalogenase"/>
    <property type="match status" value="1"/>
</dbReference>
<dbReference type="NCBIfam" id="TIGR01494">
    <property type="entry name" value="ATPase_P-type"/>
    <property type="match status" value="1"/>
</dbReference>
<dbReference type="InterPro" id="IPR018303">
    <property type="entry name" value="ATPase_P-typ_P_site"/>
</dbReference>
<keyword evidence="11" id="KW-0460">Magnesium</keyword>
<feature type="transmembrane region" description="Helical" evidence="17">
    <location>
        <begin position="273"/>
        <end position="292"/>
    </location>
</feature>
<dbReference type="GO" id="GO:0005507">
    <property type="term" value="F:copper ion binding"/>
    <property type="evidence" value="ECO:0007669"/>
    <property type="project" value="InterPro"/>
</dbReference>
<dbReference type="OrthoDB" id="9807843at2"/>
<dbReference type="InterPro" id="IPR027256">
    <property type="entry name" value="P-typ_ATPase_IB"/>
</dbReference>
<dbReference type="SUPFAM" id="SSF81665">
    <property type="entry name" value="Calcium ATPase, transmembrane domain M"/>
    <property type="match status" value="1"/>
</dbReference>
<dbReference type="GO" id="GO:0005886">
    <property type="term" value="C:plasma membrane"/>
    <property type="evidence" value="ECO:0007669"/>
    <property type="project" value="UniProtKB-SubCell"/>
</dbReference>
<dbReference type="NCBIfam" id="TIGR01511">
    <property type="entry name" value="ATPase-IB1_Cu"/>
    <property type="match status" value="1"/>
</dbReference>
<dbReference type="Pfam" id="PF00122">
    <property type="entry name" value="E1-E2_ATPase"/>
    <property type="match status" value="1"/>
</dbReference>
<feature type="transmembrane region" description="Helical" evidence="17">
    <location>
        <begin position="244"/>
        <end position="267"/>
    </location>
</feature>
<dbReference type="Gene3D" id="3.40.50.1000">
    <property type="entry name" value="HAD superfamily/HAD-like"/>
    <property type="match status" value="1"/>
</dbReference>
<dbReference type="PRINTS" id="PR00120">
    <property type="entry name" value="HATPASE"/>
</dbReference>
<evidence type="ECO:0000256" key="10">
    <source>
        <dbReference type="ARBA" id="ARBA00022840"/>
    </source>
</evidence>
<feature type="domain" description="HMA" evidence="18">
    <location>
        <begin position="80"/>
        <end position="146"/>
    </location>
</feature>
<dbReference type="FunFam" id="2.70.150.10:FF:000020">
    <property type="entry name" value="Copper-exporting P-type ATPase A"/>
    <property type="match status" value="1"/>
</dbReference>
<dbReference type="Gene3D" id="2.70.150.10">
    <property type="entry name" value="Calcium-transporting ATPase, cytoplasmic transduction domain A"/>
    <property type="match status" value="1"/>
</dbReference>
<dbReference type="CDD" id="cd00371">
    <property type="entry name" value="HMA"/>
    <property type="match status" value="2"/>
</dbReference>
<feature type="transmembrane region" description="Helical" evidence="17">
    <location>
        <begin position="767"/>
        <end position="790"/>
    </location>
</feature>
<evidence type="ECO:0000313" key="20">
    <source>
        <dbReference type="Proteomes" id="UP000186098"/>
    </source>
</evidence>
<keyword evidence="5 17" id="KW-0812">Transmembrane</keyword>
<gene>
    <name evidence="19" type="ORF">SAMN05421795_104143</name>
</gene>
<dbReference type="RefSeq" id="WP_076365735.1">
    <property type="nucleotide sequence ID" value="NZ_FTOM01000004.1"/>
</dbReference>
<sequence length="822" mass="83552">MDATAGESQTAGAEVTLLVEGMHCGACTGRVERLLGAVAGVEAAEANLVARKVRVRFGAPASAQTLVAALEDGGYPASLATARLAVEGMSCAACAARVETALSARPGVIAARVNPVTGLAEAEYAQGAVTPSELARAVTAAGYPAHLPDPETQGPTLAERQAAEAETLRRRFLLAAALTAPVFVLAMGGHMIPGFAAAIETTLGTPLNWAIQFVLTTAVLFGPGRMFLTTGLPALWRGAPEMNALVALGALAGWGYSGLVAVAPGLVAPDQRHVYFEAAAMIVTLILMGRWLEARARGRAGAAIARLVALTPDRVRLRRGDTEIEVPAAELARGDEVLIAPGGRIPCDGILIEGTGWVDESMLTGEARPNGKSPGDTLTGGTVNGPAALVMRVTATGGQTVLARIIAMVEAAQGAKLPVQALVDRVTRVFVPVVLGLSALTLGVWLLAGAAFGTALIAAISVMVIACPCAMGLATPVSILVGTGRAAEMGVLFRRGDALQRLSEARWVAFDKTGTLTEGAPRVTDLILADGWTETEALTLAAGAEARSEHPLAAAVVARAREAGLTPPRARKVTATPGRGLSAEVAGKAVLIGNARALDEAGIATAPLAAAAADLAAAGRTPVWLAVAGEAVALMGLADPERAGAAETVAGLRKRGLGVAMVTGDLRATAEVVAGRLGIARVVAEALPEDKLAALEALRAEGTLAFVGDGINDAPALAAADVGIAPGGGTDVAIEAAEVVLMQDDPRGVLRAVALSRAVMRNIRQNLFWAFAYNAALVPVAMGVLVPFGGPGLSPMLAAGAMALSSVFVVSNALRLRTFRAE</sequence>
<keyword evidence="12" id="KW-1278">Translocase</keyword>
<dbReference type="GO" id="GO:0016887">
    <property type="term" value="F:ATP hydrolysis activity"/>
    <property type="evidence" value="ECO:0007669"/>
    <property type="project" value="InterPro"/>
</dbReference>
<dbReference type="GO" id="GO:0060003">
    <property type="term" value="P:copper ion export"/>
    <property type="evidence" value="ECO:0007669"/>
    <property type="project" value="UniProtKB-ARBA"/>
</dbReference>
<dbReference type="FunFam" id="3.30.70.100:FF:000001">
    <property type="entry name" value="ATPase copper transporting beta"/>
    <property type="match status" value="1"/>
</dbReference>